<accession>A0A0D0DK15</accession>
<name>A0A0D0DK15_9AGAM</name>
<reference evidence="1 2" key="1">
    <citation type="submission" date="2014-04" db="EMBL/GenBank/DDBJ databases">
        <authorList>
            <consortium name="DOE Joint Genome Institute"/>
            <person name="Kuo A."/>
            <person name="Kohler A."/>
            <person name="Jargeat P."/>
            <person name="Nagy L.G."/>
            <person name="Floudas D."/>
            <person name="Copeland A."/>
            <person name="Barry K.W."/>
            <person name="Cichocki N."/>
            <person name="Veneault-Fourrey C."/>
            <person name="LaButti K."/>
            <person name="Lindquist E.A."/>
            <person name="Lipzen A."/>
            <person name="Lundell T."/>
            <person name="Morin E."/>
            <person name="Murat C."/>
            <person name="Sun H."/>
            <person name="Tunlid A."/>
            <person name="Henrissat B."/>
            <person name="Grigoriev I.V."/>
            <person name="Hibbett D.S."/>
            <person name="Martin F."/>
            <person name="Nordberg H.P."/>
            <person name="Cantor M.N."/>
            <person name="Hua S.X."/>
        </authorList>
    </citation>
    <scope>NUCLEOTIDE SEQUENCE [LARGE SCALE GENOMIC DNA]</scope>
    <source>
        <strain evidence="1 2">Ve08.2h10</strain>
    </source>
</reference>
<organism evidence="1 2">
    <name type="scientific">Paxillus rubicundulus Ve08.2h10</name>
    <dbReference type="NCBI Taxonomy" id="930991"/>
    <lineage>
        <taxon>Eukaryota</taxon>
        <taxon>Fungi</taxon>
        <taxon>Dikarya</taxon>
        <taxon>Basidiomycota</taxon>
        <taxon>Agaricomycotina</taxon>
        <taxon>Agaricomycetes</taxon>
        <taxon>Agaricomycetidae</taxon>
        <taxon>Boletales</taxon>
        <taxon>Paxilineae</taxon>
        <taxon>Paxillaceae</taxon>
        <taxon>Paxillus</taxon>
    </lineage>
</organism>
<evidence type="ECO:0000313" key="2">
    <source>
        <dbReference type="Proteomes" id="UP000054538"/>
    </source>
</evidence>
<dbReference type="AlphaFoldDB" id="A0A0D0DK15"/>
<feature type="non-terminal residue" evidence="1">
    <location>
        <position position="1"/>
    </location>
</feature>
<dbReference type="OrthoDB" id="2619454at2759"/>
<protein>
    <submittedName>
        <fullName evidence="1">Uncharacterized protein</fullName>
    </submittedName>
</protein>
<dbReference type="Proteomes" id="UP000054538">
    <property type="component" value="Unassembled WGS sequence"/>
</dbReference>
<keyword evidence="2" id="KW-1185">Reference proteome</keyword>
<evidence type="ECO:0000313" key="1">
    <source>
        <dbReference type="EMBL" id="KIK91473.1"/>
    </source>
</evidence>
<proteinExistence type="predicted"/>
<sequence>AQHEDIVNETLAQLKSRKLPSQVRLDVTKGVLRDRSVNWFVKAYHTINKPELVNKVSIIHHHITSSSFQQSFSLCKA</sequence>
<dbReference type="HOGENOM" id="CLU_187837_0_0_1"/>
<reference evidence="2" key="2">
    <citation type="submission" date="2015-01" db="EMBL/GenBank/DDBJ databases">
        <title>Evolutionary Origins and Diversification of the Mycorrhizal Mutualists.</title>
        <authorList>
            <consortium name="DOE Joint Genome Institute"/>
            <consortium name="Mycorrhizal Genomics Consortium"/>
            <person name="Kohler A."/>
            <person name="Kuo A."/>
            <person name="Nagy L.G."/>
            <person name="Floudas D."/>
            <person name="Copeland A."/>
            <person name="Barry K.W."/>
            <person name="Cichocki N."/>
            <person name="Veneault-Fourrey C."/>
            <person name="LaButti K."/>
            <person name="Lindquist E.A."/>
            <person name="Lipzen A."/>
            <person name="Lundell T."/>
            <person name="Morin E."/>
            <person name="Murat C."/>
            <person name="Riley R."/>
            <person name="Ohm R."/>
            <person name="Sun H."/>
            <person name="Tunlid A."/>
            <person name="Henrissat B."/>
            <person name="Grigoriev I.V."/>
            <person name="Hibbett D.S."/>
            <person name="Martin F."/>
        </authorList>
    </citation>
    <scope>NUCLEOTIDE SEQUENCE [LARGE SCALE GENOMIC DNA]</scope>
    <source>
        <strain evidence="2">Ve08.2h10</strain>
    </source>
</reference>
<dbReference type="InParanoid" id="A0A0D0DK15"/>
<dbReference type="EMBL" id="KN825384">
    <property type="protein sequence ID" value="KIK91473.1"/>
    <property type="molecule type" value="Genomic_DNA"/>
</dbReference>
<gene>
    <name evidence="1" type="ORF">PAXRUDRAFT_149436</name>
</gene>